<dbReference type="PATRIC" id="fig|279113.10.peg.4599"/>
<sequence>MIVAQLKRATACACVLSGLMLAQAAFALDLAGVKIDESAKVGNQDLKLNGAGIRYKVIFKVYTAALYLAEKKTTVPEVMAASGARRIELVMLRDVSSEDFSRAFMTGIQNNVDKADKAKIINQLLKFGELFASIPELKKGDVLTTDWIPGVGTQIHFNGKPVSETLPDQVFYNALLKIWLGDKPADSRLKPLLLGQPA</sequence>
<evidence type="ECO:0000313" key="5">
    <source>
        <dbReference type="Proteomes" id="UP000074561"/>
    </source>
</evidence>
<dbReference type="KEGG" id="cpra:CPter91_4804"/>
<gene>
    <name evidence="4" type="ORF">CPter291_4619</name>
    <name evidence="3" type="ORF">CPter91_4804</name>
</gene>
<dbReference type="RefSeq" id="WP_061944235.1">
    <property type="nucleotide sequence ID" value="NZ_CP013234.1"/>
</dbReference>
<feature type="signal peptide" evidence="1">
    <location>
        <begin position="1"/>
        <end position="27"/>
    </location>
</feature>
<reference evidence="5 6" key="1">
    <citation type="submission" date="2015-11" db="EMBL/GenBank/DDBJ databases">
        <title>Exploring the genomic traits of fungus-feeding bacterial genus Collimonas.</title>
        <authorList>
            <person name="Song C."/>
            <person name="Schmidt R."/>
            <person name="de Jager V."/>
            <person name="Krzyzanowska D."/>
            <person name="Jongedijk E."/>
            <person name="Cankar K."/>
            <person name="Beekwilder J."/>
            <person name="van Veen A."/>
            <person name="de Boer W."/>
            <person name="van Veen J.A."/>
            <person name="Garbeva P."/>
        </authorList>
    </citation>
    <scope>NUCLEOTIDE SEQUENCE [LARGE SCALE GENOMIC DNA]</scope>
    <source>
        <strain evidence="4 6">Ter291</strain>
        <strain evidence="3 5">Ter91</strain>
    </source>
</reference>
<dbReference type="SUPFAM" id="SSF54626">
    <property type="entry name" value="Chalcone isomerase"/>
    <property type="match status" value="1"/>
</dbReference>
<organism evidence="3 5">
    <name type="scientific">Collimonas pratensis</name>
    <dbReference type="NCBI Taxonomy" id="279113"/>
    <lineage>
        <taxon>Bacteria</taxon>
        <taxon>Pseudomonadati</taxon>
        <taxon>Pseudomonadota</taxon>
        <taxon>Betaproteobacteria</taxon>
        <taxon>Burkholderiales</taxon>
        <taxon>Oxalobacteraceae</taxon>
        <taxon>Collimonas</taxon>
    </lineage>
</organism>
<dbReference type="PANTHER" id="PTHR47698:SF2">
    <property type="entry name" value="FATTY-ACID-BINDING PROTEIN 3, CHLOROPLASTIC"/>
    <property type="match status" value="1"/>
</dbReference>
<dbReference type="OrthoDB" id="9795336at2"/>
<keyword evidence="3" id="KW-0413">Isomerase</keyword>
<dbReference type="Proteomes" id="UP000074561">
    <property type="component" value="Chromosome"/>
</dbReference>
<feature type="chain" id="PRO_5013475120" evidence="1">
    <location>
        <begin position="28"/>
        <end position="198"/>
    </location>
</feature>
<dbReference type="Proteomes" id="UP000074914">
    <property type="component" value="Chromosome"/>
</dbReference>
<evidence type="ECO:0000256" key="1">
    <source>
        <dbReference type="SAM" id="SignalP"/>
    </source>
</evidence>
<evidence type="ECO:0000313" key="6">
    <source>
        <dbReference type="Proteomes" id="UP000074914"/>
    </source>
</evidence>
<dbReference type="STRING" id="279113.CPter91_4804"/>
<accession>A0A127R3A9</accession>
<keyword evidence="6" id="KW-1185">Reference proteome</keyword>
<keyword evidence="1" id="KW-0732">Signal</keyword>
<dbReference type="InterPro" id="IPR016087">
    <property type="entry name" value="Chalcone_isomerase"/>
</dbReference>
<evidence type="ECO:0000259" key="2">
    <source>
        <dbReference type="Pfam" id="PF16036"/>
    </source>
</evidence>
<dbReference type="GO" id="GO:0016872">
    <property type="term" value="F:intramolecular lyase activity"/>
    <property type="evidence" value="ECO:0007669"/>
    <property type="project" value="InterPro"/>
</dbReference>
<dbReference type="EMBL" id="CP013234">
    <property type="protein sequence ID" value="AMP07099.1"/>
    <property type="molecule type" value="Genomic_DNA"/>
</dbReference>
<proteinExistence type="predicted"/>
<dbReference type="Gene3D" id="3.50.70.10">
    <property type="match status" value="1"/>
</dbReference>
<evidence type="ECO:0000313" key="3">
    <source>
        <dbReference type="EMBL" id="AMP07099.1"/>
    </source>
</evidence>
<dbReference type="AlphaFoldDB" id="A0A127R3A9"/>
<dbReference type="InterPro" id="IPR016088">
    <property type="entry name" value="Chalcone_isomerase_3-sand"/>
</dbReference>
<name>A0A127R3A9_9BURK</name>
<evidence type="ECO:0000313" key="4">
    <source>
        <dbReference type="EMBL" id="AMP16839.1"/>
    </source>
</evidence>
<dbReference type="Pfam" id="PF16036">
    <property type="entry name" value="Chalcone_3"/>
    <property type="match status" value="1"/>
</dbReference>
<dbReference type="EMBL" id="CP013236">
    <property type="protein sequence ID" value="AMP16839.1"/>
    <property type="molecule type" value="Genomic_DNA"/>
</dbReference>
<dbReference type="PANTHER" id="PTHR47698">
    <property type="entry name" value="FATTY-ACID-BINDING PROTEIN 3, CHLOROPLASTIC"/>
    <property type="match status" value="1"/>
</dbReference>
<protein>
    <submittedName>
        <fullName evidence="3">Chalcone-flavanone isomerase family protein</fullName>
    </submittedName>
</protein>
<dbReference type="InterPro" id="IPR036298">
    <property type="entry name" value="Chalcone_isomerase_sf"/>
</dbReference>
<feature type="domain" description="Chalcone isomerase" evidence="2">
    <location>
        <begin position="28"/>
        <end position="195"/>
    </location>
</feature>